<dbReference type="Gene3D" id="3.30.430.20">
    <property type="entry name" value="Gnk2 domain, C-X8-C-X2-C motif"/>
    <property type="match status" value="4"/>
</dbReference>
<dbReference type="InterPro" id="IPR038408">
    <property type="entry name" value="GNK2_sf"/>
</dbReference>
<dbReference type="InterPro" id="IPR011009">
    <property type="entry name" value="Kinase-like_dom_sf"/>
</dbReference>
<evidence type="ECO:0000259" key="4">
    <source>
        <dbReference type="PROSITE" id="PS51473"/>
    </source>
</evidence>
<feature type="chain" id="PRO_5004753817" description="Gnk2-homologous domain-containing protein" evidence="3">
    <location>
        <begin position="30"/>
        <end position="655"/>
    </location>
</feature>
<feature type="domain" description="Gnk2-homologous" evidence="4">
    <location>
        <begin position="31"/>
        <end position="138"/>
    </location>
</feature>
<reference evidence="6" key="1">
    <citation type="journal article" date="2014" name="Nat. Genet.">
        <title>A reference genome for common bean and genome-wide analysis of dual domestications.</title>
        <authorList>
            <person name="Schmutz J."/>
            <person name="McClean P.E."/>
            <person name="Mamidi S."/>
            <person name="Wu G.A."/>
            <person name="Cannon S.B."/>
            <person name="Grimwood J."/>
            <person name="Jenkins J."/>
            <person name="Shu S."/>
            <person name="Song Q."/>
            <person name="Chavarro C."/>
            <person name="Torres-Torres M."/>
            <person name="Geffroy V."/>
            <person name="Moghaddam S.M."/>
            <person name="Gao D."/>
            <person name="Abernathy B."/>
            <person name="Barry K."/>
            <person name="Blair M."/>
            <person name="Brick M.A."/>
            <person name="Chovatia M."/>
            <person name="Gepts P."/>
            <person name="Goodstein D.M."/>
            <person name="Gonzales M."/>
            <person name="Hellsten U."/>
            <person name="Hyten D.L."/>
            <person name="Jia G."/>
            <person name="Kelly J.D."/>
            <person name="Kudrna D."/>
            <person name="Lee R."/>
            <person name="Richard M.M."/>
            <person name="Miklas P.N."/>
            <person name="Osorno J.M."/>
            <person name="Rodrigues J."/>
            <person name="Thareau V."/>
            <person name="Urrea C.A."/>
            <person name="Wang M."/>
            <person name="Yu Y."/>
            <person name="Zhang M."/>
            <person name="Wing R.A."/>
            <person name="Cregan P.B."/>
            <person name="Rokhsar D.S."/>
            <person name="Jackson S.A."/>
        </authorList>
    </citation>
    <scope>NUCLEOTIDE SEQUENCE [LARGE SCALE GENOMIC DNA]</scope>
    <source>
        <strain evidence="6">cv. G19833</strain>
    </source>
</reference>
<evidence type="ECO:0000313" key="6">
    <source>
        <dbReference type="Proteomes" id="UP000000226"/>
    </source>
</evidence>
<dbReference type="Pfam" id="PF01657">
    <property type="entry name" value="Stress-antifung"/>
    <property type="match status" value="4"/>
</dbReference>
<name>V7B274_PHAVU</name>
<protein>
    <recommendedName>
        <fullName evidence="4">Gnk2-homologous domain-containing protein</fullName>
    </recommendedName>
</protein>
<feature type="domain" description="Gnk2-homologous" evidence="4">
    <location>
        <begin position="381"/>
        <end position="489"/>
    </location>
</feature>
<dbReference type="SUPFAM" id="SSF56112">
    <property type="entry name" value="Protein kinase-like (PK-like)"/>
    <property type="match status" value="1"/>
</dbReference>
<dbReference type="PROSITE" id="PS51473">
    <property type="entry name" value="GNK2"/>
    <property type="match status" value="4"/>
</dbReference>
<organism evidence="5 6">
    <name type="scientific">Phaseolus vulgaris</name>
    <name type="common">Kidney bean</name>
    <name type="synonym">French bean</name>
    <dbReference type="NCBI Taxonomy" id="3885"/>
    <lineage>
        <taxon>Eukaryota</taxon>
        <taxon>Viridiplantae</taxon>
        <taxon>Streptophyta</taxon>
        <taxon>Embryophyta</taxon>
        <taxon>Tracheophyta</taxon>
        <taxon>Spermatophyta</taxon>
        <taxon>Magnoliopsida</taxon>
        <taxon>eudicotyledons</taxon>
        <taxon>Gunneridae</taxon>
        <taxon>Pentapetalae</taxon>
        <taxon>rosids</taxon>
        <taxon>fabids</taxon>
        <taxon>Fabales</taxon>
        <taxon>Fabaceae</taxon>
        <taxon>Papilionoideae</taxon>
        <taxon>50 kb inversion clade</taxon>
        <taxon>NPAAA clade</taxon>
        <taxon>indigoferoid/millettioid clade</taxon>
        <taxon>Phaseoleae</taxon>
        <taxon>Phaseolus</taxon>
    </lineage>
</organism>
<dbReference type="PANTHER" id="PTHR32099:SF110">
    <property type="entry name" value="CYSTEINE-RICH RECEPTOR-KINASE-LIKE PROTEIN"/>
    <property type="match status" value="1"/>
</dbReference>
<keyword evidence="2" id="KW-0677">Repeat</keyword>
<evidence type="ECO:0000256" key="3">
    <source>
        <dbReference type="SAM" id="SignalP"/>
    </source>
</evidence>
<feature type="signal peptide" evidence="3">
    <location>
        <begin position="1"/>
        <end position="29"/>
    </location>
</feature>
<dbReference type="Proteomes" id="UP000000226">
    <property type="component" value="Chromosome 8"/>
</dbReference>
<dbReference type="OrthoDB" id="1429918at2759"/>
<evidence type="ECO:0000256" key="1">
    <source>
        <dbReference type="ARBA" id="ARBA00022729"/>
    </source>
</evidence>
<keyword evidence="1 3" id="KW-0732">Signal</keyword>
<accession>V7B274</accession>
<dbReference type="STRING" id="3885.V7B274"/>
<sequence>MKRSMAWNPFKLIFLCFTFFIFATPQAKGADYLYRFCSEEDISSDNSSYQTSVRTLLSSLSSNATANANGFYNNTILPTNSSDTVYGLFMCRGDLLPHACNGCVASATQSLSSDANSLSKSVVIWYAECMVRYSNLSFFSTVDTTPSFYSWNVANISSNSSSFNSLLANTMRETADEAANSSKRYSAKQANLSEFQTLYCLTQCTQDLSFQQCSDCLDDAISTIPTCCNGKIGARLFFTSCNIRYELYPFYRVTDDAPQGLVPETTYAHTDSEYSEDPGYISHNCSNNNSDAAFRSNLRTLFSALSSNATSNYGFQSRERTAYGLFRCRIDIPSRLCELCIQNSTDKLTSECGFAYTDAIIWYNHCWLRYSHRNFFSRTETSSRFVNLNISNSNPIQSSVASELSNQLVKVADMTGKTDNKFYTDESLRLNDKQTVFILGQCSSDLSADGCSGCLTDVIGTAIPWSSLGSLGGRVMYPSCILRFELFQFYSLTPTTPTATPPPPGESQRRTIILIVTSSILASGILFTFFGQEGSTIESLQFNLSIIEAATSNFSQENKIGKGGFGKVYKVWRNWRDETTLNALDPKLRENYSNIEVMRYIQIGLLCVQENLDVRPTMVTIVSYLSRHTIELPFPQEPTFFLNHRTNPIAAYESS</sequence>
<evidence type="ECO:0000256" key="2">
    <source>
        <dbReference type="ARBA" id="ARBA00022737"/>
    </source>
</evidence>
<feature type="domain" description="Gnk2-homologous" evidence="4">
    <location>
        <begin position="276"/>
        <end position="375"/>
    </location>
</feature>
<proteinExistence type="predicted"/>
<dbReference type="OMA" id="LENIFAC"/>
<dbReference type="eggNOG" id="KOG1187">
    <property type="taxonomic scope" value="Eukaryota"/>
</dbReference>
<dbReference type="InterPro" id="IPR002902">
    <property type="entry name" value="GNK2"/>
</dbReference>
<dbReference type="Gramene" id="ESW12012">
    <property type="protein sequence ID" value="ESW12012"/>
    <property type="gene ID" value="PHAVU_008G077300g"/>
</dbReference>
<dbReference type="PANTHER" id="PTHR32099">
    <property type="entry name" value="CYSTEINE-RICH REPEAT SECRETORY PROTEIN"/>
    <property type="match status" value="1"/>
</dbReference>
<keyword evidence="6" id="KW-1185">Reference proteome</keyword>
<dbReference type="EMBL" id="CM002295">
    <property type="protein sequence ID" value="ESW12012.1"/>
    <property type="molecule type" value="Genomic_DNA"/>
</dbReference>
<dbReference type="Gene3D" id="3.30.200.20">
    <property type="entry name" value="Phosphorylase Kinase, domain 1"/>
    <property type="match status" value="1"/>
</dbReference>
<gene>
    <name evidence="5" type="ORF">PHAVU_008G077300g</name>
</gene>
<dbReference type="CDD" id="cd23509">
    <property type="entry name" value="Gnk2-like"/>
    <property type="match status" value="4"/>
</dbReference>
<feature type="domain" description="Gnk2-homologous" evidence="4">
    <location>
        <begin position="144"/>
        <end position="250"/>
    </location>
</feature>
<dbReference type="AlphaFoldDB" id="V7B274"/>
<dbReference type="FunFam" id="3.30.430.20:FF:000012">
    <property type="entry name" value="Cysteine-rich receptor-like protein kinase 25"/>
    <property type="match status" value="1"/>
</dbReference>
<evidence type="ECO:0000313" key="5">
    <source>
        <dbReference type="EMBL" id="ESW12012.1"/>
    </source>
</evidence>